<dbReference type="Proteomes" id="UP000008694">
    <property type="component" value="Unassembled WGS sequence"/>
</dbReference>
<gene>
    <name evidence="1" type="ORF">ARALYDRAFT_911685</name>
</gene>
<sequence>MYDTKFRPMVGLGINDSNVFAPIGYWPENFTCLTDYVQWDSEIVNKNIYGWHTII</sequence>
<reference evidence="2" key="1">
    <citation type="journal article" date="2011" name="Nat. Genet.">
        <title>The Arabidopsis lyrata genome sequence and the basis of rapid genome size change.</title>
        <authorList>
            <person name="Hu T.T."/>
            <person name="Pattyn P."/>
            <person name="Bakker E.G."/>
            <person name="Cao J."/>
            <person name="Cheng J.-F."/>
            <person name="Clark R.M."/>
            <person name="Fahlgren N."/>
            <person name="Fawcett J.A."/>
            <person name="Grimwood J."/>
            <person name="Gundlach H."/>
            <person name="Haberer G."/>
            <person name="Hollister J.D."/>
            <person name="Ossowski S."/>
            <person name="Ottilar R.P."/>
            <person name="Salamov A.A."/>
            <person name="Schneeberger K."/>
            <person name="Spannagl M."/>
            <person name="Wang X."/>
            <person name="Yang L."/>
            <person name="Nasrallah M.E."/>
            <person name="Bergelson J."/>
            <person name="Carrington J.C."/>
            <person name="Gaut B.S."/>
            <person name="Schmutz J."/>
            <person name="Mayer K.F.X."/>
            <person name="Van de Peer Y."/>
            <person name="Grigoriev I.V."/>
            <person name="Nordborg M."/>
            <person name="Weigel D."/>
            <person name="Guo Y.-L."/>
        </authorList>
    </citation>
    <scope>NUCLEOTIDE SEQUENCE [LARGE SCALE GENOMIC DNA]</scope>
    <source>
        <strain evidence="2">cv. MN47</strain>
    </source>
</reference>
<dbReference type="Gramene" id="scaffold_603742.1">
    <property type="protein sequence ID" value="scaffold_603742.1"/>
    <property type="gene ID" value="scaffold_603742.1"/>
</dbReference>
<proteinExistence type="predicted"/>
<organism evidence="2">
    <name type="scientific">Arabidopsis lyrata subsp. lyrata</name>
    <name type="common">Lyre-leaved rock-cress</name>
    <dbReference type="NCBI Taxonomy" id="81972"/>
    <lineage>
        <taxon>Eukaryota</taxon>
        <taxon>Viridiplantae</taxon>
        <taxon>Streptophyta</taxon>
        <taxon>Embryophyta</taxon>
        <taxon>Tracheophyta</taxon>
        <taxon>Spermatophyta</taxon>
        <taxon>Magnoliopsida</taxon>
        <taxon>eudicotyledons</taxon>
        <taxon>Gunneridae</taxon>
        <taxon>Pentapetalae</taxon>
        <taxon>rosids</taxon>
        <taxon>malvids</taxon>
        <taxon>Brassicales</taxon>
        <taxon>Brassicaceae</taxon>
        <taxon>Camelineae</taxon>
        <taxon>Arabidopsis</taxon>
    </lineage>
</organism>
<evidence type="ECO:0000313" key="2">
    <source>
        <dbReference type="Proteomes" id="UP000008694"/>
    </source>
</evidence>
<dbReference type="EMBL" id="GL348718">
    <property type="protein sequence ID" value="EFH48938.1"/>
    <property type="molecule type" value="Genomic_DNA"/>
</dbReference>
<accession>D7M158</accession>
<name>D7M158_ARALL</name>
<evidence type="ECO:0000313" key="1">
    <source>
        <dbReference type="EMBL" id="EFH48938.1"/>
    </source>
</evidence>
<protein>
    <submittedName>
        <fullName evidence="1">Predicted protein</fullName>
    </submittedName>
</protein>
<keyword evidence="2" id="KW-1185">Reference proteome</keyword>
<dbReference type="HOGENOM" id="CLU_3035090_0_0_1"/>
<dbReference type="AlphaFoldDB" id="D7M158"/>